<dbReference type="Pfam" id="PF23016">
    <property type="entry name" value="RsmI_C"/>
    <property type="match status" value="1"/>
</dbReference>
<dbReference type="InterPro" id="IPR014777">
    <property type="entry name" value="4pyrrole_Mease_sub1"/>
</dbReference>
<keyword evidence="11" id="KW-1185">Reference proteome</keyword>
<dbReference type="SUPFAM" id="SSF53790">
    <property type="entry name" value="Tetrapyrrole methylase"/>
    <property type="match status" value="1"/>
</dbReference>
<evidence type="ECO:0000256" key="3">
    <source>
        <dbReference type="ARBA" id="ARBA00022603"/>
    </source>
</evidence>
<evidence type="ECO:0000256" key="4">
    <source>
        <dbReference type="ARBA" id="ARBA00022679"/>
    </source>
</evidence>
<dbReference type="EMBL" id="JAFLEQ010000016">
    <property type="protein sequence ID" value="MBN9644728.1"/>
    <property type="molecule type" value="Genomic_DNA"/>
</dbReference>
<dbReference type="InterPro" id="IPR053910">
    <property type="entry name" value="RsmI_HTH"/>
</dbReference>
<keyword evidence="5 6" id="KW-0949">S-adenosyl-L-methionine</keyword>
<feature type="compositionally biased region" description="Polar residues" evidence="7">
    <location>
        <begin position="7"/>
        <end position="19"/>
    </location>
</feature>
<gene>
    <name evidence="6 10" type="primary">rsmI</name>
    <name evidence="10" type="ORF">JZY06_08925</name>
</gene>
<evidence type="ECO:0000256" key="2">
    <source>
        <dbReference type="ARBA" id="ARBA00022552"/>
    </source>
</evidence>
<proteinExistence type="inferred from homology"/>
<dbReference type="Pfam" id="PF00590">
    <property type="entry name" value="TP_methylase"/>
    <property type="match status" value="1"/>
</dbReference>
<sequence length="329" mass="34068">MARPDTTPESSIPEQTAGLSGNDPGHPGSPDPDSAAESTHGPLFPPAVLAACPLPERGVVLAGTPLGNIWDASPRLAAALARADVIAAEDTRRTRQLAERLHVEITARVVSHFEHNETSRAEELVEQAAHSLVLVVTDAGMPVVADPGFPIVKLAHSVGVPVTVIPGPSAATTALAACGIAAGAFTFAGFAPRKSGQRKTWLKNLDSDTAVTVLFDSPHRIGQTLADAAEVFGADRQAAVAREMTKIHEEIIRGSLGELADICADGLRGEITLVIAPGQAAEPDPGELIGEVRQLVAAGMKLKAACGQVAAMTGVKKNRLYAAVIEANN</sequence>
<dbReference type="InterPro" id="IPR008189">
    <property type="entry name" value="rRNA_ssu_MeTfrase_I"/>
</dbReference>
<dbReference type="GO" id="GO:0070677">
    <property type="term" value="F:rRNA (cytosine-2'-O-)-methyltransferase activity"/>
    <property type="evidence" value="ECO:0007669"/>
    <property type="project" value="UniProtKB-UniRule"/>
</dbReference>
<dbReference type="GO" id="GO:0005737">
    <property type="term" value="C:cytoplasm"/>
    <property type="evidence" value="ECO:0007669"/>
    <property type="project" value="UniProtKB-SubCell"/>
</dbReference>
<feature type="domain" description="Tetrapyrrole methylase" evidence="8">
    <location>
        <begin position="59"/>
        <end position="260"/>
    </location>
</feature>
<comment type="subcellular location">
    <subcellularLocation>
        <location evidence="6">Cytoplasm</location>
    </subcellularLocation>
</comment>
<evidence type="ECO:0000256" key="7">
    <source>
        <dbReference type="SAM" id="MobiDB-lite"/>
    </source>
</evidence>
<feature type="compositionally biased region" description="Low complexity" evidence="7">
    <location>
        <begin position="20"/>
        <end position="33"/>
    </location>
</feature>
<dbReference type="Gene3D" id="3.30.950.10">
    <property type="entry name" value="Methyltransferase, Cobalt-precorrin-4 Transmethylase, Domain 2"/>
    <property type="match status" value="1"/>
</dbReference>
<keyword evidence="3 6" id="KW-0489">Methyltransferase</keyword>
<dbReference type="PIRSF" id="PIRSF005917">
    <property type="entry name" value="MTase_YraL"/>
    <property type="match status" value="1"/>
</dbReference>
<feature type="domain" description="RsmI HTH" evidence="9">
    <location>
        <begin position="291"/>
        <end position="326"/>
    </location>
</feature>
<evidence type="ECO:0000256" key="5">
    <source>
        <dbReference type="ARBA" id="ARBA00022691"/>
    </source>
</evidence>
<dbReference type="NCBIfam" id="TIGR00096">
    <property type="entry name" value="16S rRNA (cytidine(1402)-2'-O)-methyltransferase"/>
    <property type="match status" value="1"/>
</dbReference>
<dbReference type="PANTHER" id="PTHR46111">
    <property type="entry name" value="RIBOSOMAL RNA SMALL SUBUNIT METHYLTRANSFERASE I"/>
    <property type="match status" value="1"/>
</dbReference>
<evidence type="ECO:0000259" key="8">
    <source>
        <dbReference type="Pfam" id="PF00590"/>
    </source>
</evidence>
<dbReference type="PANTHER" id="PTHR46111:SF1">
    <property type="entry name" value="RIBOSOMAL RNA SMALL SUBUNIT METHYLTRANSFERASE I"/>
    <property type="match status" value="1"/>
</dbReference>
<dbReference type="FunFam" id="3.30.950.10:FF:000002">
    <property type="entry name" value="Ribosomal RNA small subunit methyltransferase I"/>
    <property type="match status" value="1"/>
</dbReference>
<accession>A0A939E111</accession>
<dbReference type="InterPro" id="IPR014776">
    <property type="entry name" value="4pyrrole_Mease_sub2"/>
</dbReference>
<evidence type="ECO:0000313" key="10">
    <source>
        <dbReference type="EMBL" id="MBN9644728.1"/>
    </source>
</evidence>
<dbReference type="HAMAP" id="MF_01877">
    <property type="entry name" value="16SrRNA_methyltr_I"/>
    <property type="match status" value="1"/>
</dbReference>
<organism evidence="10 11">
    <name type="scientific">Corynebacterium mendelii</name>
    <dbReference type="NCBI Taxonomy" id="2765362"/>
    <lineage>
        <taxon>Bacteria</taxon>
        <taxon>Bacillati</taxon>
        <taxon>Actinomycetota</taxon>
        <taxon>Actinomycetes</taxon>
        <taxon>Mycobacteriales</taxon>
        <taxon>Corynebacteriaceae</taxon>
        <taxon>Corynebacterium</taxon>
    </lineage>
</organism>
<evidence type="ECO:0000256" key="6">
    <source>
        <dbReference type="HAMAP-Rule" id="MF_01877"/>
    </source>
</evidence>
<keyword evidence="1 6" id="KW-0963">Cytoplasm</keyword>
<dbReference type="InterPro" id="IPR000878">
    <property type="entry name" value="4pyrrol_Mease"/>
</dbReference>
<dbReference type="AlphaFoldDB" id="A0A939E111"/>
<comment type="similarity">
    <text evidence="6">Belongs to the methyltransferase superfamily. RsmI family.</text>
</comment>
<comment type="catalytic activity">
    <reaction evidence="6">
        <text>cytidine(1402) in 16S rRNA + S-adenosyl-L-methionine = 2'-O-methylcytidine(1402) in 16S rRNA + S-adenosyl-L-homocysteine + H(+)</text>
        <dbReference type="Rhea" id="RHEA:42924"/>
        <dbReference type="Rhea" id="RHEA-COMP:10285"/>
        <dbReference type="Rhea" id="RHEA-COMP:10286"/>
        <dbReference type="ChEBI" id="CHEBI:15378"/>
        <dbReference type="ChEBI" id="CHEBI:57856"/>
        <dbReference type="ChEBI" id="CHEBI:59789"/>
        <dbReference type="ChEBI" id="CHEBI:74495"/>
        <dbReference type="ChEBI" id="CHEBI:82748"/>
        <dbReference type="EC" id="2.1.1.198"/>
    </reaction>
</comment>
<evidence type="ECO:0000259" key="9">
    <source>
        <dbReference type="Pfam" id="PF23016"/>
    </source>
</evidence>
<dbReference type="InterPro" id="IPR035996">
    <property type="entry name" value="4pyrrol_Methylase_sf"/>
</dbReference>
<name>A0A939E111_9CORY</name>
<dbReference type="EC" id="2.1.1.198" evidence="6"/>
<comment type="function">
    <text evidence="6">Catalyzes the 2'-O-methylation of the ribose of cytidine 1402 (C1402) in 16S rRNA.</text>
</comment>
<dbReference type="RefSeq" id="WP_207279458.1">
    <property type="nucleotide sequence ID" value="NZ_JBHUKW010000003.1"/>
</dbReference>
<evidence type="ECO:0000313" key="11">
    <source>
        <dbReference type="Proteomes" id="UP000664332"/>
    </source>
</evidence>
<keyword evidence="2 6" id="KW-0698">rRNA processing</keyword>
<comment type="caution">
    <text evidence="10">The sequence shown here is derived from an EMBL/GenBank/DDBJ whole genome shotgun (WGS) entry which is preliminary data.</text>
</comment>
<reference evidence="10" key="1">
    <citation type="submission" date="2021-03" db="EMBL/GenBank/DDBJ databases">
        <authorList>
            <person name="Sun Q."/>
        </authorList>
    </citation>
    <scope>NUCLEOTIDE SEQUENCE</scope>
    <source>
        <strain evidence="10">CCM 8862</strain>
    </source>
</reference>
<feature type="region of interest" description="Disordered" evidence="7">
    <location>
        <begin position="1"/>
        <end position="42"/>
    </location>
</feature>
<keyword evidence="4 6" id="KW-0808">Transferase</keyword>
<protein>
    <recommendedName>
        <fullName evidence="6">Ribosomal RNA small subunit methyltransferase I</fullName>
        <ecNumber evidence="6">2.1.1.198</ecNumber>
    </recommendedName>
    <alternativeName>
        <fullName evidence="6">16S rRNA 2'-O-ribose C1402 methyltransferase</fullName>
    </alternativeName>
    <alternativeName>
        <fullName evidence="6">rRNA (cytidine-2'-O-)-methyltransferase RsmI</fullName>
    </alternativeName>
</protein>
<dbReference type="CDD" id="cd11648">
    <property type="entry name" value="RsmI"/>
    <property type="match status" value="1"/>
</dbReference>
<dbReference type="Proteomes" id="UP000664332">
    <property type="component" value="Unassembled WGS sequence"/>
</dbReference>
<evidence type="ECO:0000256" key="1">
    <source>
        <dbReference type="ARBA" id="ARBA00022490"/>
    </source>
</evidence>
<dbReference type="Gene3D" id="3.40.1010.10">
    <property type="entry name" value="Cobalt-precorrin-4 Transmethylase, Domain 1"/>
    <property type="match status" value="1"/>
</dbReference>